<accession>A0A816JVY5</accession>
<proteinExistence type="predicted"/>
<feature type="transmembrane region" description="Helical" evidence="1">
    <location>
        <begin position="65"/>
        <end position="85"/>
    </location>
</feature>
<evidence type="ECO:0000313" key="2">
    <source>
        <dbReference type="EMBL" id="CAF1836558.1"/>
    </source>
</evidence>
<keyword evidence="1" id="KW-1133">Transmembrane helix</keyword>
<dbReference type="AlphaFoldDB" id="A0A816JVY5"/>
<name>A0A816JVY5_BRANA</name>
<dbReference type="Proteomes" id="UP001295469">
    <property type="component" value="Chromosome C04"/>
</dbReference>
<gene>
    <name evidence="2" type="ORF">DARMORV10_C04P26340.1</name>
</gene>
<keyword evidence="1" id="KW-0472">Membrane</keyword>
<dbReference type="Gene3D" id="1.10.600.10">
    <property type="entry name" value="Farnesyl Diphosphate Synthase"/>
    <property type="match status" value="1"/>
</dbReference>
<organism evidence="2">
    <name type="scientific">Brassica napus</name>
    <name type="common">Rape</name>
    <dbReference type="NCBI Taxonomy" id="3708"/>
    <lineage>
        <taxon>Eukaryota</taxon>
        <taxon>Viridiplantae</taxon>
        <taxon>Streptophyta</taxon>
        <taxon>Embryophyta</taxon>
        <taxon>Tracheophyta</taxon>
        <taxon>Spermatophyta</taxon>
        <taxon>Magnoliopsida</taxon>
        <taxon>eudicotyledons</taxon>
        <taxon>Gunneridae</taxon>
        <taxon>Pentapetalae</taxon>
        <taxon>rosids</taxon>
        <taxon>malvids</taxon>
        <taxon>Brassicales</taxon>
        <taxon>Brassicaceae</taxon>
        <taxon>Brassiceae</taxon>
        <taxon>Brassica</taxon>
    </lineage>
</organism>
<keyword evidence="1" id="KW-0812">Transmembrane</keyword>
<reference evidence="2" key="1">
    <citation type="submission" date="2021-01" db="EMBL/GenBank/DDBJ databases">
        <authorList>
            <consortium name="Genoscope - CEA"/>
            <person name="William W."/>
        </authorList>
    </citation>
    <scope>NUCLEOTIDE SEQUENCE</scope>
</reference>
<protein>
    <submittedName>
        <fullName evidence="2">(rape) hypothetical protein</fullName>
    </submittedName>
</protein>
<dbReference type="InterPro" id="IPR008949">
    <property type="entry name" value="Isoprenoid_synthase_dom_sf"/>
</dbReference>
<dbReference type="EMBL" id="HG994368">
    <property type="protein sequence ID" value="CAF1836558.1"/>
    <property type="molecule type" value="Genomic_DNA"/>
</dbReference>
<sequence length="252" mass="30085">MTHMTHMQLLYDAYATLTEAIALTECLQRYYTYISAYIYMYMGFSRKYPFRLFISFKSFCNIYKILLSSYFVFILTKYVLSNIILRISSNIFFLVELHLLFQIEKWFFFCFILISDFDHNLSFHNLNPDHTTHRSAIHKVFDHMIIGPDLSSLNRNLDSTLHLKCKVPKYVKFYEKVTHHVTLSIYRDNYKVVMEEFMNTHGHVPRQILLRCLSFARIFDVFYKEGDGYSDPKGKIERYMNSLYVHPIPLSG</sequence>
<dbReference type="SUPFAM" id="SSF48576">
    <property type="entry name" value="Terpenoid synthases"/>
    <property type="match status" value="1"/>
</dbReference>
<evidence type="ECO:0000256" key="1">
    <source>
        <dbReference type="SAM" id="Phobius"/>
    </source>
</evidence>